<dbReference type="InterPro" id="IPR009012">
    <property type="entry name" value="GrpE_head"/>
</dbReference>
<dbReference type="PANTHER" id="PTHR21237">
    <property type="entry name" value="GRPE PROTEIN"/>
    <property type="match status" value="1"/>
</dbReference>
<keyword evidence="4" id="KW-0732">Signal</keyword>
<dbReference type="SUPFAM" id="SSF51064">
    <property type="entry name" value="Head domain of nucleotide exchange factor GrpE"/>
    <property type="match status" value="1"/>
</dbReference>
<evidence type="ECO:0000256" key="3">
    <source>
        <dbReference type="SAM" id="MobiDB-lite"/>
    </source>
</evidence>
<dbReference type="Proteomes" id="UP000198406">
    <property type="component" value="Unassembled WGS sequence"/>
</dbReference>
<feature type="compositionally biased region" description="Acidic residues" evidence="3">
    <location>
        <begin position="67"/>
        <end position="83"/>
    </location>
</feature>
<feature type="coiled-coil region" evidence="2">
    <location>
        <begin position="84"/>
        <end position="111"/>
    </location>
</feature>
<sequence length="271" mass="29815">MFQKKVILSWLACMLLASTEAFVIRSPSYSLSSMTSSSLIPMSADDHGEPVNTDDQVEEDFVAKEQIDEEEEEEEEPQPEDPELVALKEEIAKLEAEVKEKRRQVEYTSEQADEYSQAGYARKVAEMENMRRARSMLNTSNRSTSTAALLTKFLPTMDKLNELREKYGEDSFGKQYNALPGTLMAGFSAMGVADFSVTVGEKMDAERMVAVAEEHSVELPAGTVIREVSSGLQLEGNVIRMAECVVSLGPESNSDEPAASAETTEDDAGEA</sequence>
<dbReference type="GO" id="GO:0000774">
    <property type="term" value="F:adenyl-nucleotide exchange factor activity"/>
    <property type="evidence" value="ECO:0007669"/>
    <property type="project" value="InterPro"/>
</dbReference>
<protein>
    <recommendedName>
        <fullName evidence="7">GrpE protein homolog</fullName>
    </recommendedName>
</protein>
<keyword evidence="6" id="KW-1185">Reference proteome</keyword>
<keyword evidence="1" id="KW-0143">Chaperone</keyword>
<dbReference type="InterPro" id="IPR000740">
    <property type="entry name" value="GrpE"/>
</dbReference>
<keyword evidence="2" id="KW-0175">Coiled coil</keyword>
<dbReference type="GO" id="GO:0051082">
    <property type="term" value="F:unfolded protein binding"/>
    <property type="evidence" value="ECO:0007669"/>
    <property type="project" value="TreeGrafter"/>
</dbReference>
<name>A0A1Z5KL04_FISSO</name>
<evidence type="ECO:0008006" key="7">
    <source>
        <dbReference type="Google" id="ProtNLM"/>
    </source>
</evidence>
<reference evidence="5 6" key="1">
    <citation type="journal article" date="2015" name="Plant Cell">
        <title>Oil accumulation by the oleaginous diatom Fistulifera solaris as revealed by the genome and transcriptome.</title>
        <authorList>
            <person name="Tanaka T."/>
            <person name="Maeda Y."/>
            <person name="Veluchamy A."/>
            <person name="Tanaka M."/>
            <person name="Abida H."/>
            <person name="Marechal E."/>
            <person name="Bowler C."/>
            <person name="Muto M."/>
            <person name="Sunaga Y."/>
            <person name="Tanaka M."/>
            <person name="Yoshino T."/>
            <person name="Taniguchi T."/>
            <person name="Fukuda Y."/>
            <person name="Nemoto M."/>
            <person name="Matsumoto M."/>
            <person name="Wong P.S."/>
            <person name="Aburatani S."/>
            <person name="Fujibuchi W."/>
        </authorList>
    </citation>
    <scope>NUCLEOTIDE SEQUENCE [LARGE SCALE GENOMIC DNA]</scope>
    <source>
        <strain evidence="5 6">JPCC DA0580</strain>
    </source>
</reference>
<dbReference type="OrthoDB" id="45589at2759"/>
<dbReference type="AlphaFoldDB" id="A0A1Z5KL04"/>
<evidence type="ECO:0000256" key="2">
    <source>
        <dbReference type="SAM" id="Coils"/>
    </source>
</evidence>
<feature type="region of interest" description="Disordered" evidence="3">
    <location>
        <begin position="249"/>
        <end position="271"/>
    </location>
</feature>
<comment type="caution">
    <text evidence="5">The sequence shown here is derived from an EMBL/GenBank/DDBJ whole genome shotgun (WGS) entry which is preliminary data.</text>
</comment>
<dbReference type="GO" id="GO:0042803">
    <property type="term" value="F:protein homodimerization activity"/>
    <property type="evidence" value="ECO:0007669"/>
    <property type="project" value="InterPro"/>
</dbReference>
<evidence type="ECO:0000313" key="6">
    <source>
        <dbReference type="Proteomes" id="UP000198406"/>
    </source>
</evidence>
<dbReference type="Gene3D" id="2.30.22.10">
    <property type="entry name" value="Head domain of nucleotide exchange factor GrpE"/>
    <property type="match status" value="1"/>
</dbReference>
<feature type="chain" id="PRO_5012509557" description="GrpE protein homolog" evidence="4">
    <location>
        <begin position="22"/>
        <end position="271"/>
    </location>
</feature>
<organism evidence="5 6">
    <name type="scientific">Fistulifera solaris</name>
    <name type="common">Oleaginous diatom</name>
    <dbReference type="NCBI Taxonomy" id="1519565"/>
    <lineage>
        <taxon>Eukaryota</taxon>
        <taxon>Sar</taxon>
        <taxon>Stramenopiles</taxon>
        <taxon>Ochrophyta</taxon>
        <taxon>Bacillariophyta</taxon>
        <taxon>Bacillariophyceae</taxon>
        <taxon>Bacillariophycidae</taxon>
        <taxon>Naviculales</taxon>
        <taxon>Naviculaceae</taxon>
        <taxon>Fistulifera</taxon>
    </lineage>
</organism>
<gene>
    <name evidence="5" type="ORF">FisN_9Lh301</name>
</gene>
<evidence type="ECO:0000256" key="1">
    <source>
        <dbReference type="ARBA" id="ARBA00023186"/>
    </source>
</evidence>
<feature type="region of interest" description="Disordered" evidence="3">
    <location>
        <begin position="45"/>
        <end position="84"/>
    </location>
</feature>
<proteinExistence type="predicted"/>
<dbReference type="GO" id="GO:0051087">
    <property type="term" value="F:protein-folding chaperone binding"/>
    <property type="evidence" value="ECO:0007669"/>
    <property type="project" value="InterPro"/>
</dbReference>
<feature type="signal peptide" evidence="4">
    <location>
        <begin position="1"/>
        <end position="21"/>
    </location>
</feature>
<dbReference type="EMBL" id="BDSP01000252">
    <property type="protein sequence ID" value="GAX26993.1"/>
    <property type="molecule type" value="Genomic_DNA"/>
</dbReference>
<dbReference type="GO" id="GO:0006457">
    <property type="term" value="P:protein folding"/>
    <property type="evidence" value="ECO:0007669"/>
    <property type="project" value="InterPro"/>
</dbReference>
<dbReference type="InParanoid" id="A0A1Z5KL04"/>
<evidence type="ECO:0000313" key="5">
    <source>
        <dbReference type="EMBL" id="GAX26993.1"/>
    </source>
</evidence>
<dbReference type="PANTHER" id="PTHR21237:SF40">
    <property type="entry name" value="CELL CYCLE AND APOPTOSIS REGULATOR PROTEIN 2"/>
    <property type="match status" value="1"/>
</dbReference>
<accession>A0A1Z5KL04</accession>
<dbReference type="Pfam" id="PF01025">
    <property type="entry name" value="GrpE"/>
    <property type="match status" value="1"/>
</dbReference>
<evidence type="ECO:0000256" key="4">
    <source>
        <dbReference type="SAM" id="SignalP"/>
    </source>
</evidence>